<dbReference type="EMBL" id="LJIJ01000152">
    <property type="protein sequence ID" value="ODN01446.1"/>
    <property type="molecule type" value="Genomic_DNA"/>
</dbReference>
<accession>A0A1D2N8Y8</accession>
<dbReference type="InterPro" id="IPR007304">
    <property type="entry name" value="TAP46-like"/>
</dbReference>
<dbReference type="GO" id="GO:0051721">
    <property type="term" value="F:protein phosphatase 2A binding"/>
    <property type="evidence" value="ECO:0007669"/>
    <property type="project" value="TreeGrafter"/>
</dbReference>
<dbReference type="Proteomes" id="UP000094527">
    <property type="component" value="Unassembled WGS sequence"/>
</dbReference>
<dbReference type="OrthoDB" id="10261753at2759"/>
<comment type="caution">
    <text evidence="2">The sequence shown here is derived from an EMBL/GenBank/DDBJ whole genome shotgun (WGS) entry which is preliminary data.</text>
</comment>
<dbReference type="STRING" id="48709.A0A1D2N8Y8"/>
<dbReference type="Gene3D" id="1.25.40.540">
    <property type="entry name" value="TAP42-like family"/>
    <property type="match status" value="1"/>
</dbReference>
<dbReference type="GO" id="GO:0035303">
    <property type="term" value="P:regulation of dephosphorylation"/>
    <property type="evidence" value="ECO:0007669"/>
    <property type="project" value="TreeGrafter"/>
</dbReference>
<proteinExistence type="predicted"/>
<evidence type="ECO:0000256" key="1">
    <source>
        <dbReference type="SAM" id="MobiDB-lite"/>
    </source>
</evidence>
<feature type="compositionally biased region" description="Basic and acidic residues" evidence="1">
    <location>
        <begin position="342"/>
        <end position="357"/>
    </location>
</feature>
<dbReference type="AlphaFoldDB" id="A0A1D2N8Y8"/>
<dbReference type="GO" id="GO:0009966">
    <property type="term" value="P:regulation of signal transduction"/>
    <property type="evidence" value="ECO:0007669"/>
    <property type="project" value="InterPro"/>
</dbReference>
<dbReference type="OMA" id="EYELCEA"/>
<feature type="region of interest" description="Disordered" evidence="1">
    <location>
        <begin position="302"/>
        <end position="366"/>
    </location>
</feature>
<dbReference type="GO" id="GO:0005829">
    <property type="term" value="C:cytosol"/>
    <property type="evidence" value="ECO:0007669"/>
    <property type="project" value="TreeGrafter"/>
</dbReference>
<reference evidence="2 3" key="1">
    <citation type="journal article" date="2016" name="Genome Biol. Evol.">
        <title>Gene Family Evolution Reflects Adaptation to Soil Environmental Stressors in the Genome of the Collembolan Orchesella cincta.</title>
        <authorList>
            <person name="Faddeeva-Vakhrusheva A."/>
            <person name="Derks M.F."/>
            <person name="Anvar S.Y."/>
            <person name="Agamennone V."/>
            <person name="Suring W."/>
            <person name="Smit S."/>
            <person name="van Straalen N.M."/>
            <person name="Roelofs D."/>
        </authorList>
    </citation>
    <scope>NUCLEOTIDE SEQUENCE [LARGE SCALE GENOMIC DNA]</scope>
    <source>
        <tissue evidence="2">Mixed pool</tissue>
    </source>
</reference>
<feature type="region of interest" description="Disordered" evidence="1">
    <location>
        <begin position="235"/>
        <end position="263"/>
    </location>
</feature>
<organism evidence="2 3">
    <name type="scientific">Orchesella cincta</name>
    <name type="common">Springtail</name>
    <name type="synonym">Podura cincta</name>
    <dbReference type="NCBI Taxonomy" id="48709"/>
    <lineage>
        <taxon>Eukaryota</taxon>
        <taxon>Metazoa</taxon>
        <taxon>Ecdysozoa</taxon>
        <taxon>Arthropoda</taxon>
        <taxon>Hexapoda</taxon>
        <taxon>Collembola</taxon>
        <taxon>Entomobryomorpha</taxon>
        <taxon>Entomobryoidea</taxon>
        <taxon>Orchesellidae</taxon>
        <taxon>Orchesellinae</taxon>
        <taxon>Orchesella</taxon>
    </lineage>
</organism>
<evidence type="ECO:0000313" key="3">
    <source>
        <dbReference type="Proteomes" id="UP000094527"/>
    </source>
</evidence>
<dbReference type="PANTHER" id="PTHR10933">
    <property type="entry name" value="IMMUNOGLOBULIN-BINDING PROTEIN 1"/>
    <property type="match status" value="1"/>
</dbReference>
<gene>
    <name evidence="2" type="ORF">Ocin01_05248</name>
</gene>
<dbReference type="Pfam" id="PF04177">
    <property type="entry name" value="TAP42"/>
    <property type="match status" value="1"/>
</dbReference>
<evidence type="ECO:0000313" key="2">
    <source>
        <dbReference type="EMBL" id="ODN01446.1"/>
    </source>
</evidence>
<keyword evidence="3" id="KW-1185">Reference proteome</keyword>
<dbReference type="PANTHER" id="PTHR10933:SF9">
    <property type="entry name" value="IMMUNOGLOBULIN-BINDING PROTEIN 1"/>
    <property type="match status" value="1"/>
</dbReference>
<dbReference type="InterPro" id="IPR038511">
    <property type="entry name" value="TAP42/TAP46-like_sf"/>
</dbReference>
<feature type="compositionally biased region" description="Low complexity" evidence="1">
    <location>
        <begin position="237"/>
        <end position="251"/>
    </location>
</feature>
<sequence>MAEDNNSTDVTPLSVSAYFDETHKKYLNLLRGSENTGSADVQTKVTELIKKLEDLTRQVSVLGILSDNENYKEMNPSELKFILLPFMMGQLWQLSMSDTRENVGHLSIVYFRDYLKRCFNYEIILKLPPEAKPDEEEENDTEKETKKVKSPPRVNSDDVRVMKIQRFKDIKMLDDKIALYLEPHLNGGSLDDEEWREFIVSLLKRNALEAENELKSIAQEFELIRFAENMGIGNKQGTSAGGSSSASSSTACPHTHQHMKKDIKRKLPKTFIITKTQAEKQVFGTGYPAVPILTVDEMYEQRRKTGQWGPPPTSMLPPVGETDDDRDTQKESLEDQDDDALLESRRRMDDYKDDHRAGWGNRYNRS</sequence>
<protein>
    <submittedName>
        <fullName evidence="2">Immunoglobulin-binding protein 1</fullName>
    </submittedName>
</protein>
<feature type="region of interest" description="Disordered" evidence="1">
    <location>
        <begin position="132"/>
        <end position="154"/>
    </location>
</feature>
<name>A0A1D2N8Y8_ORCCI</name>